<dbReference type="Gene3D" id="3.30.160.670">
    <property type="match status" value="1"/>
</dbReference>
<dbReference type="AlphaFoldDB" id="A0A317ZK32"/>
<reference evidence="2 3" key="1">
    <citation type="submission" date="2018-05" db="EMBL/GenBank/DDBJ databases">
        <title>Coraliomargarita sinensis sp. nov., isolated from a marine solar saltern.</title>
        <authorList>
            <person name="Zhou L.Y."/>
        </authorList>
    </citation>
    <scope>NUCLEOTIDE SEQUENCE [LARGE SCALE GENOMIC DNA]</scope>
    <source>
        <strain evidence="2 3">WN38</strain>
    </source>
</reference>
<feature type="domain" description="DUF4136" evidence="1">
    <location>
        <begin position="24"/>
        <end position="177"/>
    </location>
</feature>
<dbReference type="EMBL" id="QHJQ01000001">
    <property type="protein sequence ID" value="PXA05372.1"/>
    <property type="molecule type" value="Genomic_DNA"/>
</dbReference>
<evidence type="ECO:0000313" key="3">
    <source>
        <dbReference type="Proteomes" id="UP000247099"/>
    </source>
</evidence>
<evidence type="ECO:0000313" key="2">
    <source>
        <dbReference type="EMBL" id="PXA05372.1"/>
    </source>
</evidence>
<dbReference type="OrthoDB" id="329837at2"/>
<comment type="caution">
    <text evidence="2">The sequence shown here is derived from an EMBL/GenBank/DDBJ whole genome shotgun (WGS) entry which is preliminary data.</text>
</comment>
<organism evidence="2 3">
    <name type="scientific">Coraliomargarita sinensis</name>
    <dbReference type="NCBI Taxonomy" id="2174842"/>
    <lineage>
        <taxon>Bacteria</taxon>
        <taxon>Pseudomonadati</taxon>
        <taxon>Verrucomicrobiota</taxon>
        <taxon>Opitutia</taxon>
        <taxon>Puniceicoccales</taxon>
        <taxon>Coraliomargaritaceae</taxon>
        <taxon>Coraliomargarita</taxon>
    </lineage>
</organism>
<dbReference type="InterPro" id="IPR025411">
    <property type="entry name" value="DUF4136"/>
</dbReference>
<dbReference type="RefSeq" id="WP_110129453.1">
    <property type="nucleotide sequence ID" value="NZ_QHJQ01000001.1"/>
</dbReference>
<accession>A0A317ZK32</accession>
<gene>
    <name evidence="2" type="ORF">DDZ13_00460</name>
</gene>
<evidence type="ECO:0000259" key="1">
    <source>
        <dbReference type="Pfam" id="PF13590"/>
    </source>
</evidence>
<sequence>MKTFVLPAFLLVLAVLPGCISPTSYDYEQAALEEMSNYKTFTIDSRETRSNYQDVVLSPIVDRRIERAIQRELTAKGFESVSANPDFRVTFNTVTKTRTEINDFGPPPFRRHPYYGYSGRHLDIDEYEEGTFLINIVDRASKQLVWRGAYVKRLGWSAPDEAEVQKIVSSILAGFPPEQPGG</sequence>
<name>A0A317ZK32_9BACT</name>
<protein>
    <recommendedName>
        <fullName evidence="1">DUF4136 domain-containing protein</fullName>
    </recommendedName>
</protein>
<dbReference type="Proteomes" id="UP000247099">
    <property type="component" value="Unassembled WGS sequence"/>
</dbReference>
<dbReference type="InParanoid" id="A0A317ZK32"/>
<proteinExistence type="predicted"/>
<dbReference type="Pfam" id="PF13590">
    <property type="entry name" value="DUF4136"/>
    <property type="match status" value="1"/>
</dbReference>
<keyword evidence="3" id="KW-1185">Reference proteome</keyword>